<proteinExistence type="predicted"/>
<gene>
    <name evidence="1" type="ORF">S01H4_42668</name>
</gene>
<comment type="caution">
    <text evidence="1">The sequence shown here is derived from an EMBL/GenBank/DDBJ whole genome shotgun (WGS) entry which is preliminary data.</text>
</comment>
<protein>
    <submittedName>
        <fullName evidence="1">Uncharacterized protein</fullName>
    </submittedName>
</protein>
<feature type="non-terminal residue" evidence="1">
    <location>
        <position position="1"/>
    </location>
</feature>
<accession>X1CI14</accession>
<organism evidence="1">
    <name type="scientific">marine sediment metagenome</name>
    <dbReference type="NCBI Taxonomy" id="412755"/>
    <lineage>
        <taxon>unclassified sequences</taxon>
        <taxon>metagenomes</taxon>
        <taxon>ecological metagenomes</taxon>
    </lineage>
</organism>
<evidence type="ECO:0000313" key="1">
    <source>
        <dbReference type="EMBL" id="GAG92732.1"/>
    </source>
</evidence>
<dbReference type="EMBL" id="BART01023456">
    <property type="protein sequence ID" value="GAG92732.1"/>
    <property type="molecule type" value="Genomic_DNA"/>
</dbReference>
<dbReference type="AlphaFoldDB" id="X1CI14"/>
<sequence length="195" mass="22562">ASPEKKENIKKFLMKFGYFPNIPKARENEDIRSDHFCKVCNLFGNSNLASRITISDAKSSDDVNFEKINLSEKYNDIRRVISPGSQFIFTVNVNNAEMEDLALLYIGMNLHNDGTSLLGMNKFAPQKDSKGEIIHFGKIKLEIVKIFKFSNDKNGFSEEIYEETIELDQFRENIMKEIKKFGDQLRNFSEIQEIK</sequence>
<reference evidence="1" key="1">
    <citation type="journal article" date="2014" name="Front. Microbiol.">
        <title>High frequency of phylogenetically diverse reductive dehalogenase-homologous genes in deep subseafloor sedimentary metagenomes.</title>
        <authorList>
            <person name="Kawai M."/>
            <person name="Futagami T."/>
            <person name="Toyoda A."/>
            <person name="Takaki Y."/>
            <person name="Nishi S."/>
            <person name="Hori S."/>
            <person name="Arai W."/>
            <person name="Tsubouchi T."/>
            <person name="Morono Y."/>
            <person name="Uchiyama I."/>
            <person name="Ito T."/>
            <person name="Fujiyama A."/>
            <person name="Inagaki F."/>
            <person name="Takami H."/>
        </authorList>
    </citation>
    <scope>NUCLEOTIDE SEQUENCE</scope>
    <source>
        <strain evidence="1">Expedition CK06-06</strain>
    </source>
</reference>
<name>X1CI14_9ZZZZ</name>